<proteinExistence type="predicted"/>
<evidence type="ECO:0000256" key="2">
    <source>
        <dbReference type="SAM" id="Phobius"/>
    </source>
</evidence>
<keyword evidence="2" id="KW-1133">Transmembrane helix</keyword>
<dbReference type="HOGENOM" id="CLU_008809_1_2_1"/>
<dbReference type="STRING" id="1182542.W9YB63"/>
<dbReference type="EMBL" id="AMGY01000003">
    <property type="protein sequence ID" value="EXJ86860.1"/>
    <property type="molecule type" value="Genomic_DNA"/>
</dbReference>
<keyword evidence="2" id="KW-0812">Transmembrane</keyword>
<gene>
    <name evidence="3" type="ORF">A1O3_03814</name>
</gene>
<dbReference type="AlphaFoldDB" id="W9YB63"/>
<dbReference type="eggNOG" id="ENOG502SNNR">
    <property type="taxonomic scope" value="Eukaryota"/>
</dbReference>
<dbReference type="Proteomes" id="UP000019478">
    <property type="component" value="Unassembled WGS sequence"/>
</dbReference>
<comment type="caution">
    <text evidence="3">The sequence shown here is derived from an EMBL/GenBank/DDBJ whole genome shotgun (WGS) entry which is preliminary data.</text>
</comment>
<name>W9YB63_9EURO</name>
<keyword evidence="2" id="KW-0472">Membrane</keyword>
<feature type="compositionally biased region" description="Polar residues" evidence="1">
    <location>
        <begin position="549"/>
        <end position="558"/>
    </location>
</feature>
<evidence type="ECO:0000313" key="4">
    <source>
        <dbReference type="Proteomes" id="UP000019478"/>
    </source>
</evidence>
<dbReference type="PANTHER" id="PTHR35041:SF6">
    <property type="entry name" value="FORMYLMETHIONINE DEFORMYLASE-LIKE PROTEIN-RELATED"/>
    <property type="match status" value="1"/>
</dbReference>
<dbReference type="RefSeq" id="XP_007732139.1">
    <property type="nucleotide sequence ID" value="XM_007733949.1"/>
</dbReference>
<feature type="region of interest" description="Disordered" evidence="1">
    <location>
        <begin position="543"/>
        <end position="609"/>
    </location>
</feature>
<sequence>MHWRAPTTMLATFATGAAFAVGHHFFYQSLHGTPVEMTNFDQQINFGIGTSFTFLVRSFLTMAVGTAFVQVLWRELLSEQIAVSRIDSMTQLLTSIFDLLNMKTLWQHPVLAYLAIISWTIPIAAVVPPASLSVRRVTEPRVEYITNNLPLLDFTKQTFAAVANYVSPDIGFSVCFEGGSTGLDQLAQEGAVRGQILSRTAPAPNSSYSLQFFGPSIRCQPTADTVMSSFDAVFGCNLTVTNYTDNFCGFNYSYLAWTPDPTVRVPFDTGSVTNDSLDFRHDQSTCTDLSSIGGFAQEPVMIYIGTFTDTGNWSVLNCSLYNASYTTKVDYQESVETISTTTQPLNGLPLLPVEHHAESYSDLTEAERVGMSYQAVMESFGKIMVGGIWYSGDAPWEVEVDATSVLLTSLKNCMELGGNDSMTSLAQATEQLFENITISLFSKPDYVWARLALAYGLAIFFAAVAVLIGGLALLASNQSYQYTFSTVMRVTRQRAIDAMIRPEDMNGQAPLPKHIGQARIMAGHEKSDDLGIGVGVGVATVAVAEPSQEPRQTMQETQPLARLDESRHGGGSIGDGDGDGERKDNGYDRQDVAEETETETGTETDEHRQ</sequence>
<feature type="transmembrane region" description="Helical" evidence="2">
    <location>
        <begin position="110"/>
        <end position="132"/>
    </location>
</feature>
<feature type="transmembrane region" description="Helical" evidence="2">
    <location>
        <begin position="44"/>
        <end position="69"/>
    </location>
</feature>
<dbReference type="GeneID" id="19167939"/>
<feature type="compositionally biased region" description="Acidic residues" evidence="1">
    <location>
        <begin position="593"/>
        <end position="603"/>
    </location>
</feature>
<keyword evidence="4" id="KW-1185">Reference proteome</keyword>
<organism evidence="3 4">
    <name type="scientific">Capronia epimyces CBS 606.96</name>
    <dbReference type="NCBI Taxonomy" id="1182542"/>
    <lineage>
        <taxon>Eukaryota</taxon>
        <taxon>Fungi</taxon>
        <taxon>Dikarya</taxon>
        <taxon>Ascomycota</taxon>
        <taxon>Pezizomycotina</taxon>
        <taxon>Eurotiomycetes</taxon>
        <taxon>Chaetothyriomycetidae</taxon>
        <taxon>Chaetothyriales</taxon>
        <taxon>Herpotrichiellaceae</taxon>
        <taxon>Capronia</taxon>
    </lineage>
</organism>
<dbReference type="PANTHER" id="PTHR35041">
    <property type="entry name" value="MEDIATOR OF RNA POLYMERASE II TRANSCRIPTION SUBUNIT 1"/>
    <property type="match status" value="1"/>
</dbReference>
<protein>
    <submittedName>
        <fullName evidence="3">Uncharacterized protein</fullName>
    </submittedName>
</protein>
<accession>W9YB63</accession>
<dbReference type="OrthoDB" id="5322539at2759"/>
<feature type="transmembrane region" description="Helical" evidence="2">
    <location>
        <begin position="452"/>
        <end position="475"/>
    </location>
</feature>
<evidence type="ECO:0000256" key="1">
    <source>
        <dbReference type="SAM" id="MobiDB-lite"/>
    </source>
</evidence>
<evidence type="ECO:0000313" key="3">
    <source>
        <dbReference type="EMBL" id="EXJ86860.1"/>
    </source>
</evidence>
<reference evidence="3 4" key="1">
    <citation type="submission" date="2013-03" db="EMBL/GenBank/DDBJ databases">
        <title>The Genome Sequence of Capronia epimyces CBS 606.96.</title>
        <authorList>
            <consortium name="The Broad Institute Genomics Platform"/>
            <person name="Cuomo C."/>
            <person name="de Hoog S."/>
            <person name="Gorbushina A."/>
            <person name="Walker B."/>
            <person name="Young S.K."/>
            <person name="Zeng Q."/>
            <person name="Gargeya S."/>
            <person name="Fitzgerald M."/>
            <person name="Haas B."/>
            <person name="Abouelleil A."/>
            <person name="Allen A.W."/>
            <person name="Alvarado L."/>
            <person name="Arachchi H.M."/>
            <person name="Berlin A.M."/>
            <person name="Chapman S.B."/>
            <person name="Gainer-Dewar J."/>
            <person name="Goldberg J."/>
            <person name="Griggs A."/>
            <person name="Gujja S."/>
            <person name="Hansen M."/>
            <person name="Howarth C."/>
            <person name="Imamovic A."/>
            <person name="Ireland A."/>
            <person name="Larimer J."/>
            <person name="McCowan C."/>
            <person name="Murphy C."/>
            <person name="Pearson M."/>
            <person name="Poon T.W."/>
            <person name="Priest M."/>
            <person name="Roberts A."/>
            <person name="Saif S."/>
            <person name="Shea T."/>
            <person name="Sisk P."/>
            <person name="Sykes S."/>
            <person name="Wortman J."/>
            <person name="Nusbaum C."/>
            <person name="Birren B."/>
        </authorList>
    </citation>
    <scope>NUCLEOTIDE SEQUENCE [LARGE SCALE GENOMIC DNA]</scope>
    <source>
        <strain evidence="3 4">CBS 606.96</strain>
    </source>
</reference>
<feature type="compositionally biased region" description="Basic and acidic residues" evidence="1">
    <location>
        <begin position="579"/>
        <end position="592"/>
    </location>
</feature>